<evidence type="ECO:0000256" key="4">
    <source>
        <dbReference type="ARBA" id="ARBA00023015"/>
    </source>
</evidence>
<dbReference type="RefSeq" id="WP_116496328.1">
    <property type="nucleotide sequence ID" value="NZ_QENZ01000004.1"/>
</dbReference>
<gene>
    <name evidence="7" type="ORF">C7377_1088</name>
</gene>
<keyword evidence="5" id="KW-0804">Transcription</keyword>
<reference evidence="7 8" key="1">
    <citation type="submission" date="2018-05" db="EMBL/GenBank/DDBJ databases">
        <title>Genomic Encyclopedia of Type Strains, Phase IV (KMG-IV): sequencing the most valuable type-strain genomes for metagenomic binning, comparative biology and taxonomic classification.</title>
        <authorList>
            <person name="Goeker M."/>
        </authorList>
    </citation>
    <scope>NUCLEOTIDE SEQUENCE [LARGE SCALE GENOMIC DNA]</scope>
    <source>
        <strain evidence="7 8">DSM 28579</strain>
    </source>
</reference>
<evidence type="ECO:0000256" key="2">
    <source>
        <dbReference type="ARBA" id="ARBA00022814"/>
    </source>
</evidence>
<sequence>MINRHLLRIKVLQITYAYFTKENNIDLALKELDKSIKQTKELYVKLLLLPIELRDIAEQKLENKQHTHTNREDDTSIEKFVNNSFLKFLQDSKSLHTYCKNEKITWAGQEDILINLYNQLLKMPFFQDYLNASEQSEAKDQRLIFTMFSKFFAKKVNLEDIIEEQNLYWNDDLWVVLPLLEQAIKKADITKNEFFIPDLYKNADDEAFAKNLFLKTVRLQDEAKILIEKIASNWEYERIALIDKILLSMGMTELLHFETIPVKVTLNEYVEISKYYSTENSSIFINGILDKIAKEKDAASLKKGAGLIGNN</sequence>
<keyword evidence="3" id="KW-0694">RNA-binding</keyword>
<keyword evidence="8" id="KW-1185">Reference proteome</keyword>
<dbReference type="InterPro" id="IPR035926">
    <property type="entry name" value="NusB-like_sf"/>
</dbReference>
<organism evidence="7 8">
    <name type="scientific">Balneicella halophila</name>
    <dbReference type="NCBI Taxonomy" id="1537566"/>
    <lineage>
        <taxon>Bacteria</taxon>
        <taxon>Pseudomonadati</taxon>
        <taxon>Bacteroidota</taxon>
        <taxon>Bacteroidia</taxon>
        <taxon>Bacteroidales</taxon>
        <taxon>Balneicellaceae</taxon>
        <taxon>Balneicella</taxon>
    </lineage>
</organism>
<dbReference type="AlphaFoldDB" id="A0A7L4UQ99"/>
<evidence type="ECO:0000256" key="5">
    <source>
        <dbReference type="ARBA" id="ARBA00023163"/>
    </source>
</evidence>
<dbReference type="PANTHER" id="PTHR11078:SF3">
    <property type="entry name" value="ANTITERMINATION NUSB DOMAIN-CONTAINING PROTEIN"/>
    <property type="match status" value="1"/>
</dbReference>
<evidence type="ECO:0000256" key="3">
    <source>
        <dbReference type="ARBA" id="ARBA00022884"/>
    </source>
</evidence>
<keyword evidence="2" id="KW-0889">Transcription antitermination</keyword>
<dbReference type="EMBL" id="QENZ01000004">
    <property type="protein sequence ID" value="PVX50772.1"/>
    <property type="molecule type" value="Genomic_DNA"/>
</dbReference>
<dbReference type="InterPro" id="IPR011605">
    <property type="entry name" value="NusB_fam"/>
</dbReference>
<protein>
    <submittedName>
        <fullName evidence="7">NusB antitermination factor</fullName>
    </submittedName>
</protein>
<keyword evidence="4" id="KW-0805">Transcription regulation</keyword>
<evidence type="ECO:0000256" key="1">
    <source>
        <dbReference type="ARBA" id="ARBA00005952"/>
    </source>
</evidence>
<dbReference type="PANTHER" id="PTHR11078">
    <property type="entry name" value="N UTILIZATION SUBSTANCE PROTEIN B-RELATED"/>
    <property type="match status" value="1"/>
</dbReference>
<evidence type="ECO:0000313" key="7">
    <source>
        <dbReference type="EMBL" id="PVX50772.1"/>
    </source>
</evidence>
<dbReference type="GO" id="GO:0006353">
    <property type="term" value="P:DNA-templated transcription termination"/>
    <property type="evidence" value="ECO:0007669"/>
    <property type="project" value="InterPro"/>
</dbReference>
<comment type="similarity">
    <text evidence="1">Belongs to the NusB family.</text>
</comment>
<evidence type="ECO:0000259" key="6">
    <source>
        <dbReference type="Pfam" id="PF01029"/>
    </source>
</evidence>
<dbReference type="SUPFAM" id="SSF48013">
    <property type="entry name" value="NusB-like"/>
    <property type="match status" value="1"/>
</dbReference>
<dbReference type="GO" id="GO:0031564">
    <property type="term" value="P:transcription antitermination"/>
    <property type="evidence" value="ECO:0007669"/>
    <property type="project" value="UniProtKB-KW"/>
</dbReference>
<feature type="domain" description="NusB/RsmB/TIM44" evidence="6">
    <location>
        <begin position="202"/>
        <end position="294"/>
    </location>
</feature>
<dbReference type="Pfam" id="PF01029">
    <property type="entry name" value="NusB"/>
    <property type="match status" value="1"/>
</dbReference>
<accession>A0A7L4UQ99</accession>
<comment type="caution">
    <text evidence="7">The sequence shown here is derived from an EMBL/GenBank/DDBJ whole genome shotgun (WGS) entry which is preliminary data.</text>
</comment>
<name>A0A7L4UQ99_BALHA</name>
<dbReference type="Proteomes" id="UP000251835">
    <property type="component" value="Unassembled WGS sequence"/>
</dbReference>
<dbReference type="InterPro" id="IPR006027">
    <property type="entry name" value="NusB_RsmB_TIM44"/>
</dbReference>
<proteinExistence type="inferred from homology"/>
<evidence type="ECO:0000313" key="8">
    <source>
        <dbReference type="Proteomes" id="UP000251835"/>
    </source>
</evidence>
<dbReference type="Gene3D" id="1.10.940.10">
    <property type="entry name" value="NusB-like"/>
    <property type="match status" value="1"/>
</dbReference>
<dbReference type="GO" id="GO:0003723">
    <property type="term" value="F:RNA binding"/>
    <property type="evidence" value="ECO:0007669"/>
    <property type="project" value="UniProtKB-KW"/>
</dbReference>
<dbReference type="GO" id="GO:0005829">
    <property type="term" value="C:cytosol"/>
    <property type="evidence" value="ECO:0007669"/>
    <property type="project" value="TreeGrafter"/>
</dbReference>
<dbReference type="OrthoDB" id="9787568at2"/>
<dbReference type="NCBIfam" id="TIGR01951">
    <property type="entry name" value="nusB"/>
    <property type="match status" value="1"/>
</dbReference>